<dbReference type="InterPro" id="IPR036390">
    <property type="entry name" value="WH_DNA-bd_sf"/>
</dbReference>
<evidence type="ECO:0000259" key="6">
    <source>
        <dbReference type="SMART" id="SM00415"/>
    </source>
</evidence>
<dbReference type="OrthoDB" id="60033at2759"/>
<dbReference type="SUPFAM" id="SSF46785">
    <property type="entry name" value="Winged helix' DNA-binding domain"/>
    <property type="match status" value="1"/>
</dbReference>
<dbReference type="SMART" id="SM00415">
    <property type="entry name" value="HSF"/>
    <property type="match status" value="1"/>
</dbReference>
<evidence type="ECO:0000256" key="5">
    <source>
        <dbReference type="RuleBase" id="RU004020"/>
    </source>
</evidence>
<dbReference type="InterPro" id="IPR036388">
    <property type="entry name" value="WH-like_DNA-bd_sf"/>
</dbReference>
<dbReference type="GO" id="GO:0003700">
    <property type="term" value="F:DNA-binding transcription factor activity"/>
    <property type="evidence" value="ECO:0007669"/>
    <property type="project" value="InterPro"/>
</dbReference>
<dbReference type="Proteomes" id="UP000070444">
    <property type="component" value="Unassembled WGS sequence"/>
</dbReference>
<evidence type="ECO:0000313" key="8">
    <source>
        <dbReference type="Proteomes" id="UP000070444"/>
    </source>
</evidence>
<keyword evidence="4" id="KW-0539">Nucleus</keyword>
<evidence type="ECO:0000256" key="3">
    <source>
        <dbReference type="ARBA" id="ARBA00023125"/>
    </source>
</evidence>
<gene>
    <name evidence="7" type="ORF">CONCODRAFT_80179</name>
</gene>
<sequence>MMTISQPLPAPLIKYEANNMHPIHRRLPFVHKLYHVVNSGNHIAWTQDGLSFYIPDINLFEQEVIKKSFNNSCMLSFVRQLLIYGFKRTFDGRRTRYRKPTNYASFTHPNFQRDHPNLLNLVKRQKREKKPIEMPLTSLPHITQAPPTLNLHPSSIPNFSLPQHMDRLYSPQTSVYGMSTTGFDSVQTSPPPFNQSPPFSQYDSSASFTYPTVISGISQSSYFPQSPGLYPQSPILTTHHHQHFSQMTIPPPPTPLLNSFPAMHSPPLPSQHSQQNTFYYPTATTTTGAESMTPYYTTSQLVSPNASYQYHYSSN</sequence>
<dbReference type="GO" id="GO:0005634">
    <property type="term" value="C:nucleus"/>
    <property type="evidence" value="ECO:0007669"/>
    <property type="project" value="UniProtKB-SubCell"/>
</dbReference>
<dbReference type="Pfam" id="PF00447">
    <property type="entry name" value="HSF_DNA-bind"/>
    <property type="match status" value="1"/>
</dbReference>
<evidence type="ECO:0000256" key="1">
    <source>
        <dbReference type="ARBA" id="ARBA00004123"/>
    </source>
</evidence>
<dbReference type="PANTHER" id="PTHR10015:SF427">
    <property type="entry name" value="HEAT SHOCK FACTOR PROTEIN"/>
    <property type="match status" value="1"/>
</dbReference>
<feature type="domain" description="HSF-type DNA-binding" evidence="6">
    <location>
        <begin position="25"/>
        <end position="125"/>
    </location>
</feature>
<dbReference type="Gene3D" id="1.10.10.10">
    <property type="entry name" value="Winged helix-like DNA-binding domain superfamily/Winged helix DNA-binding domain"/>
    <property type="match status" value="1"/>
</dbReference>
<dbReference type="OMA" id="IKYEANN"/>
<keyword evidence="3 7" id="KW-0238">DNA-binding</keyword>
<dbReference type="InterPro" id="IPR000232">
    <property type="entry name" value="HSF_DNA-bd"/>
</dbReference>
<evidence type="ECO:0000313" key="7">
    <source>
        <dbReference type="EMBL" id="KXN67363.1"/>
    </source>
</evidence>
<evidence type="ECO:0000256" key="2">
    <source>
        <dbReference type="ARBA" id="ARBA00006403"/>
    </source>
</evidence>
<dbReference type="AlphaFoldDB" id="A0A137NX13"/>
<dbReference type="GO" id="GO:0043565">
    <property type="term" value="F:sequence-specific DNA binding"/>
    <property type="evidence" value="ECO:0007669"/>
    <property type="project" value="InterPro"/>
</dbReference>
<name>A0A137NX13_CONC2</name>
<comment type="subcellular location">
    <subcellularLocation>
        <location evidence="1">Nucleus</location>
    </subcellularLocation>
</comment>
<organism evidence="7 8">
    <name type="scientific">Conidiobolus coronatus (strain ATCC 28846 / CBS 209.66 / NRRL 28638)</name>
    <name type="common">Delacroixia coronata</name>
    <dbReference type="NCBI Taxonomy" id="796925"/>
    <lineage>
        <taxon>Eukaryota</taxon>
        <taxon>Fungi</taxon>
        <taxon>Fungi incertae sedis</taxon>
        <taxon>Zoopagomycota</taxon>
        <taxon>Entomophthoromycotina</taxon>
        <taxon>Entomophthoromycetes</taxon>
        <taxon>Entomophthorales</taxon>
        <taxon>Ancylistaceae</taxon>
        <taxon>Conidiobolus</taxon>
    </lineage>
</organism>
<protein>
    <submittedName>
        <fullName evidence="7">Winged helix DNA-binding domain-containing protein</fullName>
    </submittedName>
</protein>
<evidence type="ECO:0000256" key="4">
    <source>
        <dbReference type="ARBA" id="ARBA00023242"/>
    </source>
</evidence>
<keyword evidence="8" id="KW-1185">Reference proteome</keyword>
<dbReference type="STRING" id="796925.A0A137NX13"/>
<comment type="similarity">
    <text evidence="2 5">Belongs to the HSF family.</text>
</comment>
<dbReference type="PANTHER" id="PTHR10015">
    <property type="entry name" value="HEAT SHOCK TRANSCRIPTION FACTOR"/>
    <property type="match status" value="1"/>
</dbReference>
<proteinExistence type="inferred from homology"/>
<accession>A0A137NX13</accession>
<dbReference type="EMBL" id="KQ964641">
    <property type="protein sequence ID" value="KXN67363.1"/>
    <property type="molecule type" value="Genomic_DNA"/>
</dbReference>
<reference evidence="7 8" key="1">
    <citation type="journal article" date="2015" name="Genome Biol. Evol.">
        <title>Phylogenomic analyses indicate that early fungi evolved digesting cell walls of algal ancestors of land plants.</title>
        <authorList>
            <person name="Chang Y."/>
            <person name="Wang S."/>
            <person name="Sekimoto S."/>
            <person name="Aerts A.L."/>
            <person name="Choi C."/>
            <person name="Clum A."/>
            <person name="LaButti K.M."/>
            <person name="Lindquist E.A."/>
            <person name="Yee Ngan C."/>
            <person name="Ohm R.A."/>
            <person name="Salamov A.A."/>
            <person name="Grigoriev I.V."/>
            <person name="Spatafora J.W."/>
            <person name="Berbee M.L."/>
        </authorList>
    </citation>
    <scope>NUCLEOTIDE SEQUENCE [LARGE SCALE GENOMIC DNA]</scope>
    <source>
        <strain evidence="7 8">NRRL 28638</strain>
    </source>
</reference>